<dbReference type="InterPro" id="IPR006045">
    <property type="entry name" value="Cupin_1"/>
</dbReference>
<evidence type="ECO:0000256" key="8">
    <source>
        <dbReference type="ARBA" id="ARBA00023170"/>
    </source>
</evidence>
<dbReference type="Proteomes" id="UP001652623">
    <property type="component" value="Chromosome 7"/>
</dbReference>
<dbReference type="RefSeq" id="XP_015889039.3">
    <property type="nucleotide sequence ID" value="XM_016033553.4"/>
</dbReference>
<keyword evidence="3 14" id="KW-0052">Apoplast</keyword>
<feature type="chain" id="PRO_5028506781" description="Germin-like protein" evidence="14">
    <location>
        <begin position="24"/>
        <end position="215"/>
    </location>
</feature>
<organism evidence="16 17">
    <name type="scientific">Ziziphus jujuba</name>
    <name type="common">Chinese jujube</name>
    <name type="synonym">Ziziphus sativa</name>
    <dbReference type="NCBI Taxonomy" id="326968"/>
    <lineage>
        <taxon>Eukaryota</taxon>
        <taxon>Viridiplantae</taxon>
        <taxon>Streptophyta</taxon>
        <taxon>Embryophyta</taxon>
        <taxon>Tracheophyta</taxon>
        <taxon>Spermatophyta</taxon>
        <taxon>Magnoliopsida</taxon>
        <taxon>eudicotyledons</taxon>
        <taxon>Gunneridae</taxon>
        <taxon>Pentapetalae</taxon>
        <taxon>rosids</taxon>
        <taxon>fabids</taxon>
        <taxon>Rosales</taxon>
        <taxon>Rhamnaceae</taxon>
        <taxon>Paliureae</taxon>
        <taxon>Ziziphus</taxon>
    </lineage>
</organism>
<reference evidence="17" key="1">
    <citation type="submission" date="2025-08" db="UniProtKB">
        <authorList>
            <consortium name="RefSeq"/>
        </authorList>
    </citation>
    <scope>IDENTIFICATION</scope>
    <source>
        <tissue evidence="17">Seedling</tissue>
    </source>
</reference>
<feature type="signal peptide" evidence="14">
    <location>
        <begin position="1"/>
        <end position="23"/>
    </location>
</feature>
<keyword evidence="5 11" id="KW-0479">Metal-binding</keyword>
<dbReference type="InterPro" id="IPR011051">
    <property type="entry name" value="RmlC_Cupin_sf"/>
</dbReference>
<evidence type="ECO:0000256" key="5">
    <source>
        <dbReference type="ARBA" id="ARBA00022723"/>
    </source>
</evidence>
<dbReference type="PRINTS" id="PR00325">
    <property type="entry name" value="GERMIN"/>
</dbReference>
<proteinExistence type="inferred from homology"/>
<evidence type="ECO:0000256" key="3">
    <source>
        <dbReference type="ARBA" id="ARBA00022523"/>
    </source>
</evidence>
<name>A0A6P4ASD5_ZIZJJ</name>
<dbReference type="KEGG" id="zju:107423901"/>
<evidence type="ECO:0000256" key="12">
    <source>
        <dbReference type="PIRSR" id="PIRSR601929-2"/>
    </source>
</evidence>
<dbReference type="InterPro" id="IPR001929">
    <property type="entry name" value="Germin"/>
</dbReference>
<feature type="disulfide bond" evidence="13">
    <location>
        <begin position="30"/>
        <end position="45"/>
    </location>
</feature>
<evidence type="ECO:0000256" key="9">
    <source>
        <dbReference type="ARBA" id="ARBA00023180"/>
    </source>
</evidence>
<keyword evidence="6 14" id="KW-0732">Signal</keyword>
<evidence type="ECO:0000256" key="13">
    <source>
        <dbReference type="PIRSR" id="PIRSR601929-3"/>
    </source>
</evidence>
<evidence type="ECO:0000256" key="14">
    <source>
        <dbReference type="RuleBase" id="RU366015"/>
    </source>
</evidence>
<keyword evidence="8" id="KW-0675">Receptor</keyword>
<feature type="binding site" evidence="12">
    <location>
        <position position="114"/>
    </location>
    <ligand>
        <name>Mn(2+)</name>
        <dbReference type="ChEBI" id="CHEBI:29035"/>
    </ligand>
</feature>
<evidence type="ECO:0000256" key="4">
    <source>
        <dbReference type="ARBA" id="ARBA00022525"/>
    </source>
</evidence>
<evidence type="ECO:0000256" key="7">
    <source>
        <dbReference type="ARBA" id="ARBA00023157"/>
    </source>
</evidence>
<feature type="binding site" evidence="12">
    <location>
        <position position="153"/>
    </location>
    <ligand>
        <name>Mn(2+)</name>
        <dbReference type="ChEBI" id="CHEBI:29035"/>
    </ligand>
</feature>
<comment type="similarity">
    <text evidence="2 14">Belongs to the germin family.</text>
</comment>
<evidence type="ECO:0000256" key="10">
    <source>
        <dbReference type="ARBA" id="ARBA00023211"/>
    </source>
</evidence>
<accession>A0A6P4ASD5</accession>
<comment type="subcellular location">
    <subcellularLocation>
        <location evidence="1 14">Secreted</location>
        <location evidence="1 14">Extracellular space</location>
        <location evidence="1 14">Apoplast</location>
    </subcellularLocation>
</comment>
<dbReference type="SUPFAM" id="SSF51182">
    <property type="entry name" value="RmlC-like cupins"/>
    <property type="match status" value="1"/>
</dbReference>
<keyword evidence="7 13" id="KW-1015">Disulfide bond</keyword>
<keyword evidence="4 14" id="KW-0964">Secreted</keyword>
<keyword evidence="9" id="KW-0325">Glycoprotein</keyword>
<keyword evidence="10 11" id="KW-0464">Manganese</keyword>
<evidence type="ECO:0000259" key="15">
    <source>
        <dbReference type="SMART" id="SM00835"/>
    </source>
</evidence>
<feature type="binding site" evidence="12">
    <location>
        <position position="107"/>
    </location>
    <ligand>
        <name>Mn(2+)</name>
        <dbReference type="ChEBI" id="CHEBI:29035"/>
    </ligand>
</feature>
<protein>
    <recommendedName>
        <fullName evidence="14">Germin-like protein</fullName>
    </recommendedName>
</protein>
<dbReference type="InterPro" id="IPR014710">
    <property type="entry name" value="RmlC-like_jellyroll"/>
</dbReference>
<dbReference type="CDD" id="cd02241">
    <property type="entry name" value="cupin_OxOx"/>
    <property type="match status" value="1"/>
</dbReference>
<dbReference type="InParanoid" id="A0A6P4ASD5"/>
<evidence type="ECO:0000256" key="2">
    <source>
        <dbReference type="ARBA" id="ARBA00007456"/>
    </source>
</evidence>
<dbReference type="PANTHER" id="PTHR31238">
    <property type="entry name" value="GERMIN-LIKE PROTEIN SUBFAMILY 3 MEMBER 3"/>
    <property type="match status" value="1"/>
</dbReference>
<dbReference type="GeneID" id="107423901"/>
<feature type="binding site" evidence="11">
    <location>
        <position position="114"/>
    </location>
    <ligand>
        <name>oxalate</name>
        <dbReference type="ChEBI" id="CHEBI:30623"/>
    </ligand>
</feature>
<gene>
    <name evidence="17" type="primary">LOC107423901</name>
</gene>
<dbReference type="FunFam" id="2.60.120.10:FF:000047">
    <property type="entry name" value="Auxin-binding protein ABP19a"/>
    <property type="match status" value="1"/>
</dbReference>
<dbReference type="Gene3D" id="2.60.120.10">
    <property type="entry name" value="Jelly Rolls"/>
    <property type="match status" value="1"/>
</dbReference>
<dbReference type="GO" id="GO:0030145">
    <property type="term" value="F:manganese ion binding"/>
    <property type="evidence" value="ECO:0007669"/>
    <property type="project" value="UniProtKB-UniRule"/>
</dbReference>
<evidence type="ECO:0000313" key="16">
    <source>
        <dbReference type="Proteomes" id="UP001652623"/>
    </source>
</evidence>
<dbReference type="Pfam" id="PF00190">
    <property type="entry name" value="Cupin_1"/>
    <property type="match status" value="1"/>
</dbReference>
<feature type="binding site" evidence="11">
    <location>
        <position position="109"/>
    </location>
    <ligand>
        <name>oxalate</name>
        <dbReference type="ChEBI" id="CHEBI:30623"/>
    </ligand>
</feature>
<feature type="domain" description="Cupin type-1" evidence="15">
    <location>
        <begin position="59"/>
        <end position="205"/>
    </location>
</feature>
<evidence type="ECO:0000256" key="6">
    <source>
        <dbReference type="ARBA" id="ARBA00022729"/>
    </source>
</evidence>
<dbReference type="AlphaFoldDB" id="A0A6P4ASD5"/>
<evidence type="ECO:0000256" key="11">
    <source>
        <dbReference type="PIRSR" id="PIRSR601929-1"/>
    </source>
</evidence>
<evidence type="ECO:0000313" key="17">
    <source>
        <dbReference type="RefSeq" id="XP_015889039.3"/>
    </source>
</evidence>
<keyword evidence="16" id="KW-1185">Reference proteome</keyword>
<feature type="binding site" evidence="12">
    <location>
        <position position="109"/>
    </location>
    <ligand>
        <name>Mn(2+)</name>
        <dbReference type="ChEBI" id="CHEBI:29035"/>
    </ligand>
</feature>
<sequence length="215" mass="22543">MKIMTISSVTLFTICLLISFCDAKVLKDFCVADYTAPQHAGGYSCKSPEKVTVDDFVYSGLATPGNTSNLIKASFPNAFSYQFPGVNGLGVTLSRGDLAPGGIIPVHSHPGVTEIILVVKGSITAGFVSTANNVYIKTLEEGDIFAVPQGLIHFGVNTGPSQALVFASFSDENPGVQVTDLALFGNNFPTDLVSKTTFLDPAVIKKLKAVFGGSG</sequence>
<evidence type="ECO:0000256" key="1">
    <source>
        <dbReference type="ARBA" id="ARBA00004271"/>
    </source>
</evidence>
<dbReference type="SMART" id="SM00835">
    <property type="entry name" value="Cupin_1"/>
    <property type="match status" value="1"/>
</dbReference>
<dbReference type="GO" id="GO:0048046">
    <property type="term" value="C:apoplast"/>
    <property type="evidence" value="ECO:0007669"/>
    <property type="project" value="UniProtKB-SubCell"/>
</dbReference>